<dbReference type="AlphaFoldDB" id="A0A660E9W5"/>
<evidence type="ECO:0000313" key="1">
    <source>
        <dbReference type="EMBL" id="VDG29972.1"/>
    </source>
</evidence>
<proteinExistence type="predicted"/>
<evidence type="ECO:0000313" key="2">
    <source>
        <dbReference type="Proteomes" id="UP000289996"/>
    </source>
</evidence>
<name>A0A660E9W5_9LACO</name>
<keyword evidence="2" id="KW-1185">Reference proteome</keyword>
<dbReference type="RefSeq" id="WP_130847132.1">
    <property type="nucleotide sequence ID" value="NZ_UYIE01000108.1"/>
</dbReference>
<protein>
    <submittedName>
        <fullName evidence="1">Uncharacterized protein</fullName>
    </submittedName>
</protein>
<organism evidence="1 2">
    <name type="scientific">Lactiplantibacillus mudanjiangensis</name>
    <dbReference type="NCBI Taxonomy" id="1296538"/>
    <lineage>
        <taxon>Bacteria</taxon>
        <taxon>Bacillati</taxon>
        <taxon>Bacillota</taxon>
        <taxon>Bacilli</taxon>
        <taxon>Lactobacillales</taxon>
        <taxon>Lactobacillaceae</taxon>
        <taxon>Lactiplantibacillus</taxon>
    </lineage>
</organism>
<gene>
    <name evidence="1" type="ORF">MUDAN_MDHGFNIF_01504</name>
</gene>
<dbReference type="Proteomes" id="UP000289996">
    <property type="component" value="Unassembled WGS sequence"/>
</dbReference>
<accession>A0A660E9W5</accession>
<dbReference type="OrthoDB" id="9781616at2"/>
<sequence length="171" mass="19335">MQVEPFIATLPTTSGLQKIQTGDLNWTAEDTEKQTTPGYYWHELTLNGQHQWRLVAAWATTPATVTTITPAPLNTVLYTRQPVIEMLIDDWVGHFDRALEVTTPDNITHRLWQVTDLDVQADITDVMTNVTPRQTWLTTAPTPLISLVTDTEWTKFTEPLATPAHLIDRAD</sequence>
<dbReference type="EMBL" id="UYIG01000163">
    <property type="protein sequence ID" value="VDG29972.1"/>
    <property type="molecule type" value="Genomic_DNA"/>
</dbReference>
<reference evidence="1 2" key="1">
    <citation type="submission" date="2018-11" db="EMBL/GenBank/DDBJ databases">
        <authorList>
            <person name="Wuyts S."/>
        </authorList>
    </citation>
    <scope>NUCLEOTIDE SEQUENCE [LARGE SCALE GENOMIC DNA]</scope>
    <source>
        <strain evidence="1">Lactobacillus mudanjiangensis AMBF249</strain>
    </source>
</reference>